<dbReference type="InterPro" id="IPR009561">
    <property type="entry name" value="DUF1177"/>
</dbReference>
<dbReference type="OrthoDB" id="34161at2157"/>
<reference evidence="3 4" key="1">
    <citation type="submission" date="2015-12" db="EMBL/GenBank/DDBJ databases">
        <title>A stable core within a dynamic pangenome in Sulfolobus acidocaldarius.</title>
        <authorList>
            <person name="Anderson R."/>
            <person name="Kouris A."/>
            <person name="Seward C."/>
            <person name="Campbell K."/>
            <person name="Whitaker R."/>
        </authorList>
    </citation>
    <scope>NUCLEOTIDE SEQUENCE [LARGE SCALE GENOMIC DNA]</scope>
    <source>
        <strain evidence="1 4">GG12-C01-09</strain>
        <strain evidence="2 3">NG05B_CO5_07</strain>
    </source>
</reference>
<dbReference type="EMBL" id="CP013695">
    <property type="protein sequence ID" value="ALU30689.1"/>
    <property type="molecule type" value="Genomic_DNA"/>
</dbReference>
<sequence>MMSKTLMEVIDLLESKDPVDKVRERLKGKVDEYEEKQLGEVTYIKCLYRGRGKDRVEVLGRLGAIQVRQEKGLVSDADGAIVSLTVLFELLNLREKGVELNVDVSFVTNISLDAKLIPHRPFNFMVPLIGLDEALREEVDREANLILSIDSTKGNRIAKYDDFAITHVIKDGYILKVKDELVDIYNRVTGHEVYFVPLTTGDLTPMEYNVYHISTLVSPWLYSNSPLIGIATVSKQVVPGYVTGVQDVEMLEHASRFCLEVLKYVEKGGTVYEESELKELKEKLGESSLMRLKRNF</sequence>
<dbReference type="EMBL" id="CP013694">
    <property type="protein sequence ID" value="ALU29999.1"/>
    <property type="molecule type" value="Genomic_DNA"/>
</dbReference>
<evidence type="ECO:0000313" key="3">
    <source>
        <dbReference type="Proteomes" id="UP000060043"/>
    </source>
</evidence>
<dbReference type="AlphaFoldDB" id="A0A0U3H512"/>
<accession>A0A0U3H512</accession>
<gene>
    <name evidence="1" type="ORF">ATY89_08680</name>
    <name evidence="2" type="ORF">ATZ20_00090</name>
</gene>
<dbReference type="Proteomes" id="UP000060043">
    <property type="component" value="Chromosome"/>
</dbReference>
<evidence type="ECO:0000313" key="4">
    <source>
        <dbReference type="Proteomes" id="UP000065473"/>
    </source>
</evidence>
<dbReference type="Proteomes" id="UP000065473">
    <property type="component" value="Chromosome"/>
</dbReference>
<protein>
    <submittedName>
        <fullName evidence="1">Uncharacterized protein</fullName>
    </submittedName>
</protein>
<dbReference type="GeneID" id="14552385"/>
<dbReference type="PaxDb" id="1435377-SUSAZ_08970"/>
<organism evidence="1 4">
    <name type="scientific">Sulfolobus acidocaldarius</name>
    <dbReference type="NCBI Taxonomy" id="2285"/>
    <lineage>
        <taxon>Archaea</taxon>
        <taxon>Thermoproteota</taxon>
        <taxon>Thermoprotei</taxon>
        <taxon>Sulfolobales</taxon>
        <taxon>Sulfolobaceae</taxon>
        <taxon>Sulfolobus</taxon>
    </lineage>
</organism>
<evidence type="ECO:0000313" key="2">
    <source>
        <dbReference type="EMBL" id="ALU30689.1"/>
    </source>
</evidence>
<dbReference type="Pfam" id="PF06675">
    <property type="entry name" value="DUF1177"/>
    <property type="match status" value="1"/>
</dbReference>
<dbReference type="RefSeq" id="WP_015385703.1">
    <property type="nucleotide sequence ID" value="NZ_BHWZ01000005.1"/>
</dbReference>
<name>A0A0U3H512_9CREN</name>
<proteinExistence type="predicted"/>
<evidence type="ECO:0000313" key="1">
    <source>
        <dbReference type="EMBL" id="ALU29999.1"/>
    </source>
</evidence>